<dbReference type="InterPro" id="IPR007770">
    <property type="entry name" value="DMP"/>
</dbReference>
<dbReference type="PANTHER" id="PTHR31621:SF11">
    <property type="entry name" value="PROTEIN DMP8-RELATED"/>
    <property type="match status" value="1"/>
</dbReference>
<comment type="similarity">
    <text evidence="2">Belongs to the plant DMP1 protein family.</text>
</comment>
<evidence type="ECO:0000256" key="3">
    <source>
        <dbReference type="ARBA" id="ARBA00022692"/>
    </source>
</evidence>
<protein>
    <submittedName>
        <fullName evidence="6">Uncharacterized protein</fullName>
    </submittedName>
</protein>
<accession>A0A7I8J344</accession>
<dbReference type="EMBL" id="LR743595">
    <property type="protein sequence ID" value="CAA2625115.1"/>
    <property type="molecule type" value="Genomic_DNA"/>
</dbReference>
<keyword evidence="5" id="KW-0472">Membrane</keyword>
<dbReference type="Proteomes" id="UP001189122">
    <property type="component" value="Unassembled WGS sequence"/>
</dbReference>
<organism evidence="6">
    <name type="scientific">Spirodela intermedia</name>
    <name type="common">Intermediate duckweed</name>
    <dbReference type="NCBI Taxonomy" id="51605"/>
    <lineage>
        <taxon>Eukaryota</taxon>
        <taxon>Viridiplantae</taxon>
        <taxon>Streptophyta</taxon>
        <taxon>Embryophyta</taxon>
        <taxon>Tracheophyta</taxon>
        <taxon>Spermatophyta</taxon>
        <taxon>Magnoliopsida</taxon>
        <taxon>Liliopsida</taxon>
        <taxon>Araceae</taxon>
        <taxon>Lemnoideae</taxon>
        <taxon>Spirodela</taxon>
    </lineage>
</organism>
<evidence type="ECO:0000256" key="2">
    <source>
        <dbReference type="ARBA" id="ARBA00008707"/>
    </source>
</evidence>
<reference evidence="6 7" key="1">
    <citation type="submission" date="2019-12" db="EMBL/GenBank/DDBJ databases">
        <authorList>
            <person name="Scholz U."/>
            <person name="Mascher M."/>
            <person name="Fiebig A."/>
        </authorList>
    </citation>
    <scope>NUCLEOTIDE SEQUENCE</scope>
</reference>
<keyword evidence="7" id="KW-1185">Reference proteome</keyword>
<keyword evidence="3" id="KW-0812">Transmembrane</keyword>
<dbReference type="EMBL" id="CACRZD030000008">
    <property type="protein sequence ID" value="CAA6664527.1"/>
    <property type="molecule type" value="Genomic_DNA"/>
</dbReference>
<name>A0A7I8J344_SPIIN</name>
<evidence type="ECO:0000256" key="4">
    <source>
        <dbReference type="ARBA" id="ARBA00022989"/>
    </source>
</evidence>
<proteinExistence type="inferred from homology"/>
<evidence type="ECO:0000256" key="1">
    <source>
        <dbReference type="ARBA" id="ARBA00004141"/>
    </source>
</evidence>
<dbReference type="GO" id="GO:0005737">
    <property type="term" value="C:cytoplasm"/>
    <property type="evidence" value="ECO:0007669"/>
    <property type="project" value="UniProtKB-ARBA"/>
</dbReference>
<comment type="subcellular location">
    <subcellularLocation>
        <location evidence="1">Membrane</location>
        <topology evidence="1">Multi-pass membrane protein</topology>
    </subcellularLocation>
</comment>
<dbReference type="GO" id="GO:0010256">
    <property type="term" value="P:endomembrane system organization"/>
    <property type="evidence" value="ECO:0007669"/>
    <property type="project" value="TreeGrafter"/>
</dbReference>
<evidence type="ECO:0000313" key="6">
    <source>
        <dbReference type="EMBL" id="CAA2625115.1"/>
    </source>
</evidence>
<dbReference type="Pfam" id="PF05078">
    <property type="entry name" value="DUF679"/>
    <property type="match status" value="1"/>
</dbReference>
<evidence type="ECO:0000313" key="7">
    <source>
        <dbReference type="Proteomes" id="UP001189122"/>
    </source>
</evidence>
<gene>
    <name evidence="6" type="ORF">SI7747_08010916</name>
</gene>
<dbReference type="AlphaFoldDB" id="A0A7I8J344"/>
<dbReference type="PANTHER" id="PTHR31621">
    <property type="entry name" value="PROTEIN DMP3"/>
    <property type="match status" value="1"/>
</dbReference>
<sequence length="114" mass="12173">MLLPPCTATGPATPVSTTMINVLLAICATSCFFFHSTDSFLGCGGKVYYGFVTPRGLALFKTGLAVAVPDEERFRMGLVDLVHAVMAVRCSQRLRCQTTGDQLPAAGEGKGWTR</sequence>
<dbReference type="GO" id="GO:0016020">
    <property type="term" value="C:membrane"/>
    <property type="evidence" value="ECO:0007669"/>
    <property type="project" value="UniProtKB-SubCell"/>
</dbReference>
<evidence type="ECO:0000256" key="5">
    <source>
        <dbReference type="ARBA" id="ARBA00023136"/>
    </source>
</evidence>
<keyword evidence="4" id="KW-1133">Transmembrane helix</keyword>